<sequence length="107" mass="11394">MSTVKEREQEEEQRRQVQEQCTSEAATAGFKAAGAALVAAAVAVGAANTYAPGFRRALGISGKTALVVSPAFFMFFLQSELQLHDCPASPSAAVTGLCQAFILWQRE</sequence>
<gene>
    <name evidence="3" type="ORF">WJX84_005795</name>
</gene>
<feature type="transmembrane region" description="Helical" evidence="2">
    <location>
        <begin position="32"/>
        <end position="51"/>
    </location>
</feature>
<dbReference type="Pfam" id="PF03386">
    <property type="entry name" value="ENOD93"/>
    <property type="match status" value="1"/>
</dbReference>
<keyword evidence="2" id="KW-0812">Transmembrane</keyword>
<keyword evidence="4" id="KW-1185">Reference proteome</keyword>
<dbReference type="AlphaFoldDB" id="A0AAW1SQX5"/>
<organism evidence="3 4">
    <name type="scientific">Apatococcus fuscideae</name>
    <dbReference type="NCBI Taxonomy" id="2026836"/>
    <lineage>
        <taxon>Eukaryota</taxon>
        <taxon>Viridiplantae</taxon>
        <taxon>Chlorophyta</taxon>
        <taxon>core chlorophytes</taxon>
        <taxon>Trebouxiophyceae</taxon>
        <taxon>Chlorellales</taxon>
        <taxon>Chlorellaceae</taxon>
        <taxon>Apatococcus</taxon>
    </lineage>
</organism>
<feature type="region of interest" description="Disordered" evidence="1">
    <location>
        <begin position="1"/>
        <end position="20"/>
    </location>
</feature>
<protein>
    <submittedName>
        <fullName evidence="3">Uncharacterized protein</fullName>
    </submittedName>
</protein>
<reference evidence="3 4" key="1">
    <citation type="journal article" date="2024" name="Nat. Commun.">
        <title>Phylogenomics reveals the evolutionary origins of lichenization in chlorophyte algae.</title>
        <authorList>
            <person name="Puginier C."/>
            <person name="Libourel C."/>
            <person name="Otte J."/>
            <person name="Skaloud P."/>
            <person name="Haon M."/>
            <person name="Grisel S."/>
            <person name="Petersen M."/>
            <person name="Berrin J.G."/>
            <person name="Delaux P.M."/>
            <person name="Dal Grande F."/>
            <person name="Keller J."/>
        </authorList>
    </citation>
    <scope>NUCLEOTIDE SEQUENCE [LARGE SCALE GENOMIC DNA]</scope>
    <source>
        <strain evidence="3 4">SAG 2523</strain>
    </source>
</reference>
<dbReference type="InterPro" id="IPR005050">
    <property type="entry name" value="Enod93"/>
</dbReference>
<evidence type="ECO:0000256" key="1">
    <source>
        <dbReference type="SAM" id="MobiDB-lite"/>
    </source>
</evidence>
<keyword evidence="2" id="KW-1133">Transmembrane helix</keyword>
<dbReference type="Proteomes" id="UP001485043">
    <property type="component" value="Unassembled WGS sequence"/>
</dbReference>
<name>A0AAW1SQX5_9CHLO</name>
<evidence type="ECO:0000313" key="4">
    <source>
        <dbReference type="Proteomes" id="UP001485043"/>
    </source>
</evidence>
<accession>A0AAW1SQX5</accession>
<proteinExistence type="predicted"/>
<evidence type="ECO:0000256" key="2">
    <source>
        <dbReference type="SAM" id="Phobius"/>
    </source>
</evidence>
<feature type="compositionally biased region" description="Basic and acidic residues" evidence="1">
    <location>
        <begin position="1"/>
        <end position="17"/>
    </location>
</feature>
<dbReference type="EMBL" id="JALJOV010001175">
    <property type="protein sequence ID" value="KAK9852820.1"/>
    <property type="molecule type" value="Genomic_DNA"/>
</dbReference>
<comment type="caution">
    <text evidence="3">The sequence shown here is derived from an EMBL/GenBank/DDBJ whole genome shotgun (WGS) entry which is preliminary data.</text>
</comment>
<evidence type="ECO:0000313" key="3">
    <source>
        <dbReference type="EMBL" id="KAK9852820.1"/>
    </source>
</evidence>
<keyword evidence="2" id="KW-0472">Membrane</keyword>